<organism evidence="1 2">
    <name type="scientific">Candidatus Methanoperedens nitratireducens</name>
    <dbReference type="NCBI Taxonomy" id="1392998"/>
    <lineage>
        <taxon>Archaea</taxon>
        <taxon>Methanobacteriati</taxon>
        <taxon>Methanobacteriota</taxon>
        <taxon>Stenosarchaea group</taxon>
        <taxon>Methanomicrobia</taxon>
        <taxon>Methanosarcinales</taxon>
        <taxon>ANME-2 cluster</taxon>
        <taxon>Candidatus Methanoperedentaceae</taxon>
        <taxon>Candidatus Methanoperedens</taxon>
    </lineage>
</organism>
<sequence>MAWELDCESAGIACPFMIRVEDKNELASIVQQHLKYTHQKSMSKEEILSSAKEV</sequence>
<reference evidence="1 2" key="1">
    <citation type="journal article" date="2013" name="Nature">
        <title>Anaerobic oxidation of methane coupled to nitrate reduction in a novel archaeal lineage.</title>
        <authorList>
            <person name="Haroon M.F."/>
            <person name="Hu S."/>
            <person name="Shi Y."/>
            <person name="Imelfort M."/>
            <person name="Keller J."/>
            <person name="Hugenholtz P."/>
            <person name="Yuan Z."/>
            <person name="Tyson G.W."/>
        </authorList>
    </citation>
    <scope>NUCLEOTIDE SEQUENCE [LARGE SCALE GENOMIC DNA]</scope>
    <source>
        <strain evidence="1 2">ANME-2d</strain>
    </source>
</reference>
<name>A0A062V0V3_9EURY</name>
<accession>A0A062V0V3</accession>
<keyword evidence="2" id="KW-1185">Reference proteome</keyword>
<protein>
    <recommendedName>
        <fullName evidence="3">Small metal-binding protein</fullName>
    </recommendedName>
</protein>
<evidence type="ECO:0000313" key="1">
    <source>
        <dbReference type="EMBL" id="KCZ70992.1"/>
    </source>
</evidence>
<evidence type="ECO:0008006" key="3">
    <source>
        <dbReference type="Google" id="ProtNLM"/>
    </source>
</evidence>
<gene>
    <name evidence="1" type="ORF">ANME2D_03021</name>
</gene>
<dbReference type="OrthoDB" id="9023at2157"/>
<dbReference type="RefSeq" id="WP_081810309.1">
    <property type="nucleotide sequence ID" value="NZ_JMIY01000007.1"/>
</dbReference>
<evidence type="ECO:0000313" key="2">
    <source>
        <dbReference type="Proteomes" id="UP000027153"/>
    </source>
</evidence>
<dbReference type="EMBL" id="JMIY01000007">
    <property type="protein sequence ID" value="KCZ70992.1"/>
    <property type="molecule type" value="Genomic_DNA"/>
</dbReference>
<dbReference type="Proteomes" id="UP000027153">
    <property type="component" value="Unassembled WGS sequence"/>
</dbReference>
<proteinExistence type="predicted"/>
<dbReference type="InterPro" id="IPR009409">
    <property type="entry name" value="DUF1059"/>
</dbReference>
<comment type="caution">
    <text evidence="1">The sequence shown here is derived from an EMBL/GenBank/DDBJ whole genome shotgun (WGS) entry which is preliminary data.</text>
</comment>
<dbReference type="Pfam" id="PF06348">
    <property type="entry name" value="DUF1059"/>
    <property type="match status" value="1"/>
</dbReference>
<dbReference type="AlphaFoldDB" id="A0A062V0V3"/>